<dbReference type="Proteomes" id="UP001162480">
    <property type="component" value="Chromosome 10"/>
</dbReference>
<protein>
    <submittedName>
        <fullName evidence="1">Uncharacterized protein</fullName>
    </submittedName>
</protein>
<reference evidence="1" key="1">
    <citation type="submission" date="2023-08" db="EMBL/GenBank/DDBJ databases">
        <authorList>
            <person name="Alioto T."/>
            <person name="Alioto T."/>
            <person name="Gomez Garrido J."/>
        </authorList>
    </citation>
    <scope>NUCLEOTIDE SEQUENCE</scope>
</reference>
<name>A0AA36B6L9_OCTVU</name>
<sequence length="163" mass="18617">MIRERAPELDYNHAEGDIRVVPHVLYMAQDYEEIVIDASDTDIAVIMLYHPEKVKATVWIEVEMSGQNTRRYVNLSQIAASIGPLMCKALPGFHAFTGCDYTSSFDRQGKIRPLQILEQNTEFQYAFAKLGDADPNLETFTVIEKYTCRIYRQISCTSVNDAR</sequence>
<dbReference type="EMBL" id="OX597823">
    <property type="protein sequence ID" value="CAI9728850.1"/>
    <property type="molecule type" value="Genomic_DNA"/>
</dbReference>
<evidence type="ECO:0000313" key="2">
    <source>
        <dbReference type="Proteomes" id="UP001162480"/>
    </source>
</evidence>
<accession>A0AA36B6L9</accession>
<organism evidence="1 2">
    <name type="scientific">Octopus vulgaris</name>
    <name type="common">Common octopus</name>
    <dbReference type="NCBI Taxonomy" id="6645"/>
    <lineage>
        <taxon>Eukaryota</taxon>
        <taxon>Metazoa</taxon>
        <taxon>Spiralia</taxon>
        <taxon>Lophotrochozoa</taxon>
        <taxon>Mollusca</taxon>
        <taxon>Cephalopoda</taxon>
        <taxon>Coleoidea</taxon>
        <taxon>Octopodiformes</taxon>
        <taxon>Octopoda</taxon>
        <taxon>Incirrata</taxon>
        <taxon>Octopodidae</taxon>
        <taxon>Octopus</taxon>
    </lineage>
</organism>
<proteinExistence type="predicted"/>
<keyword evidence="2" id="KW-1185">Reference proteome</keyword>
<dbReference type="AlphaFoldDB" id="A0AA36B6L9"/>
<evidence type="ECO:0000313" key="1">
    <source>
        <dbReference type="EMBL" id="CAI9728850.1"/>
    </source>
</evidence>
<gene>
    <name evidence="1" type="ORF">OCTVUL_1B027343</name>
</gene>